<dbReference type="CDD" id="cd00077">
    <property type="entry name" value="HDc"/>
    <property type="match status" value="2"/>
</dbReference>
<dbReference type="Pfam" id="PF13487">
    <property type="entry name" value="HD_5"/>
    <property type="match status" value="1"/>
</dbReference>
<dbReference type="SMART" id="SM00471">
    <property type="entry name" value="HDc"/>
    <property type="match status" value="2"/>
</dbReference>
<accession>A0A4P7UKV1</accession>
<sequence length="414" mass="45254">MESVFLYDLLSGFSRALGLAYHDLRGHNVRVAYLTQLLANFCGMEPQERRYLLVATMLHEIGTIPKKNGLTNIVFEKEDYCIAGWAFCRTAKLPEAVCNMVLLRKTPWRAMGAIDDNALAANCIYLADFIDAQAQEQPELPFAEWAAAAAAEETAGSFSPAGLKALAQISLRSDLTDRYPSHSAMEAYLVNTAGNGILSIENLLTLCDLFSQIIDSKSPFTATHSHGVARTAQAILMQTGLASDEDGLTIYMAGLLHDIGKLAVSVDILEKAGPLSNLERQEIKEHAKIGVDLLRTIPGFRCVCDWGGMHHERLDGGGYPYGLGAEKLSLPMRVMAVADVFTAMTENRPYRPGMELSSVLECMSSMAAARQLDGDVVDLVTQNALQINKVRSSAQRDAAAKFLSMRKLCCWTLP</sequence>
<dbReference type="GO" id="GO:0009214">
    <property type="term" value="P:cyclic nucleotide catabolic process"/>
    <property type="evidence" value="ECO:0007669"/>
    <property type="project" value="TreeGrafter"/>
</dbReference>
<dbReference type="PANTHER" id="PTHR43155">
    <property type="entry name" value="CYCLIC DI-GMP PHOSPHODIESTERASE PA4108-RELATED"/>
    <property type="match status" value="1"/>
</dbReference>
<dbReference type="Proteomes" id="UP000297065">
    <property type="component" value="Chromosome"/>
</dbReference>
<feature type="domain" description="HD-GYP" evidence="1">
    <location>
        <begin position="199"/>
        <end position="396"/>
    </location>
</feature>
<dbReference type="Gene3D" id="1.10.3210.10">
    <property type="entry name" value="Hypothetical protein af1432"/>
    <property type="match status" value="2"/>
</dbReference>
<dbReference type="OrthoDB" id="9769359at2"/>
<dbReference type="PANTHER" id="PTHR43155:SF1">
    <property type="entry name" value="3'3'-CGAMP-SPECIFIC PHOSPHODIESTERASE 1"/>
    <property type="match status" value="1"/>
</dbReference>
<organism evidence="2 3">
    <name type="scientific">Desulfovibrio desulfuricans</name>
    <dbReference type="NCBI Taxonomy" id="876"/>
    <lineage>
        <taxon>Bacteria</taxon>
        <taxon>Pseudomonadati</taxon>
        <taxon>Thermodesulfobacteriota</taxon>
        <taxon>Desulfovibrionia</taxon>
        <taxon>Desulfovibrionales</taxon>
        <taxon>Desulfovibrionaceae</taxon>
        <taxon>Desulfovibrio</taxon>
    </lineage>
</organism>
<protein>
    <submittedName>
        <fullName evidence="2">HD domain-containing protein</fullName>
    </submittedName>
</protein>
<gene>
    <name evidence="2" type="ORF">DDIC_11040</name>
</gene>
<dbReference type="SUPFAM" id="SSF109604">
    <property type="entry name" value="HD-domain/PDEase-like"/>
    <property type="match status" value="2"/>
</dbReference>
<evidence type="ECO:0000313" key="2">
    <source>
        <dbReference type="EMBL" id="QCC86397.1"/>
    </source>
</evidence>
<dbReference type="AlphaFoldDB" id="A0A4P7UKV1"/>
<dbReference type="EMBL" id="CP036295">
    <property type="protein sequence ID" value="QCC86397.1"/>
    <property type="molecule type" value="Genomic_DNA"/>
</dbReference>
<reference evidence="2 3" key="1">
    <citation type="submission" date="2019-02" db="EMBL/GenBank/DDBJ databases">
        <title>Complete Genome Sequence of Desulfovibrio desulfuricans IC1, a Sulfonate Utilizing Anaerobe.</title>
        <authorList>
            <person name="Day L.A."/>
            <person name="De Leon K.B."/>
            <person name="Wall J.D."/>
        </authorList>
    </citation>
    <scope>NUCLEOTIDE SEQUENCE [LARGE SCALE GENOMIC DNA]</scope>
    <source>
        <strain evidence="2 3">IC1</strain>
    </source>
</reference>
<proteinExistence type="predicted"/>
<dbReference type="GO" id="GO:0004112">
    <property type="term" value="F:cyclic-nucleotide phosphodiesterase activity"/>
    <property type="evidence" value="ECO:0007669"/>
    <property type="project" value="TreeGrafter"/>
</dbReference>
<dbReference type="InterPro" id="IPR037522">
    <property type="entry name" value="HD_GYP_dom"/>
</dbReference>
<dbReference type="InterPro" id="IPR003607">
    <property type="entry name" value="HD/PDEase_dom"/>
</dbReference>
<name>A0A4P7UKV1_DESDE</name>
<evidence type="ECO:0000259" key="1">
    <source>
        <dbReference type="PROSITE" id="PS51832"/>
    </source>
</evidence>
<evidence type="ECO:0000313" key="3">
    <source>
        <dbReference type="Proteomes" id="UP000297065"/>
    </source>
</evidence>
<dbReference type="PROSITE" id="PS51832">
    <property type="entry name" value="HD_GYP"/>
    <property type="match status" value="1"/>
</dbReference>